<dbReference type="SUPFAM" id="SSF103481">
    <property type="entry name" value="Multidrug resistance efflux transporter EmrE"/>
    <property type="match status" value="2"/>
</dbReference>
<feature type="transmembrane region" description="Helical" evidence="6">
    <location>
        <begin position="283"/>
        <end position="299"/>
    </location>
</feature>
<dbReference type="Pfam" id="PF00892">
    <property type="entry name" value="EamA"/>
    <property type="match status" value="2"/>
</dbReference>
<evidence type="ECO:0000256" key="2">
    <source>
        <dbReference type="ARBA" id="ARBA00007362"/>
    </source>
</evidence>
<feature type="transmembrane region" description="Helical" evidence="6">
    <location>
        <begin position="258"/>
        <end position="277"/>
    </location>
</feature>
<feature type="transmembrane region" description="Helical" evidence="6">
    <location>
        <begin position="46"/>
        <end position="65"/>
    </location>
</feature>
<feature type="domain" description="EamA" evidence="7">
    <location>
        <begin position="165"/>
        <end position="299"/>
    </location>
</feature>
<comment type="caution">
    <text evidence="8">The sequence shown here is derived from an EMBL/GenBank/DDBJ whole genome shotgun (WGS) entry which is preliminary data.</text>
</comment>
<feature type="transmembrane region" description="Helical" evidence="6">
    <location>
        <begin position="77"/>
        <end position="96"/>
    </location>
</feature>
<dbReference type="InterPro" id="IPR000620">
    <property type="entry name" value="EamA_dom"/>
</dbReference>
<evidence type="ECO:0000256" key="5">
    <source>
        <dbReference type="ARBA" id="ARBA00023136"/>
    </source>
</evidence>
<accession>A0ABP9F0E6</accession>
<keyword evidence="3 6" id="KW-0812">Transmembrane</keyword>
<feature type="domain" description="EamA" evidence="7">
    <location>
        <begin position="17"/>
        <end position="149"/>
    </location>
</feature>
<feature type="transmembrane region" description="Helical" evidence="6">
    <location>
        <begin position="193"/>
        <end position="213"/>
    </location>
</feature>
<organism evidence="8 9">
    <name type="scientific">Ferrimonas pelagia</name>
    <dbReference type="NCBI Taxonomy" id="1177826"/>
    <lineage>
        <taxon>Bacteria</taxon>
        <taxon>Pseudomonadati</taxon>
        <taxon>Pseudomonadota</taxon>
        <taxon>Gammaproteobacteria</taxon>
        <taxon>Alteromonadales</taxon>
        <taxon>Ferrimonadaceae</taxon>
        <taxon>Ferrimonas</taxon>
    </lineage>
</organism>
<protein>
    <submittedName>
        <fullName evidence="8">DMT family transporter</fullName>
    </submittedName>
</protein>
<dbReference type="PANTHER" id="PTHR32322">
    <property type="entry name" value="INNER MEMBRANE TRANSPORTER"/>
    <property type="match status" value="1"/>
</dbReference>
<evidence type="ECO:0000256" key="3">
    <source>
        <dbReference type="ARBA" id="ARBA00022692"/>
    </source>
</evidence>
<name>A0ABP9F0E6_9GAMM</name>
<comment type="similarity">
    <text evidence="2">Belongs to the EamA transporter family.</text>
</comment>
<feature type="transmembrane region" description="Helical" evidence="6">
    <location>
        <begin position="20"/>
        <end position="40"/>
    </location>
</feature>
<evidence type="ECO:0000256" key="4">
    <source>
        <dbReference type="ARBA" id="ARBA00022989"/>
    </source>
</evidence>
<dbReference type="EMBL" id="BAABJZ010000081">
    <property type="protein sequence ID" value="GAA4889964.1"/>
    <property type="molecule type" value="Genomic_DNA"/>
</dbReference>
<evidence type="ECO:0000259" key="7">
    <source>
        <dbReference type="Pfam" id="PF00892"/>
    </source>
</evidence>
<dbReference type="Proteomes" id="UP001499988">
    <property type="component" value="Unassembled WGS sequence"/>
</dbReference>
<dbReference type="InterPro" id="IPR037185">
    <property type="entry name" value="EmrE-like"/>
</dbReference>
<evidence type="ECO:0000256" key="6">
    <source>
        <dbReference type="SAM" id="Phobius"/>
    </source>
</evidence>
<dbReference type="InterPro" id="IPR050638">
    <property type="entry name" value="AA-Vitamin_Transporters"/>
</dbReference>
<keyword evidence="9" id="KW-1185">Reference proteome</keyword>
<comment type="subcellular location">
    <subcellularLocation>
        <location evidence="1">Membrane</location>
        <topology evidence="1">Multi-pass membrane protein</topology>
    </subcellularLocation>
</comment>
<keyword evidence="4 6" id="KW-1133">Transmembrane helix</keyword>
<evidence type="ECO:0000313" key="9">
    <source>
        <dbReference type="Proteomes" id="UP001499988"/>
    </source>
</evidence>
<evidence type="ECO:0000313" key="8">
    <source>
        <dbReference type="EMBL" id="GAA4889964.1"/>
    </source>
</evidence>
<feature type="transmembrane region" description="Helical" evidence="6">
    <location>
        <begin position="135"/>
        <end position="158"/>
    </location>
</feature>
<dbReference type="PANTHER" id="PTHR32322:SF2">
    <property type="entry name" value="EAMA DOMAIN-CONTAINING PROTEIN"/>
    <property type="match status" value="1"/>
</dbReference>
<feature type="transmembrane region" description="Helical" evidence="6">
    <location>
        <begin position="108"/>
        <end position="126"/>
    </location>
</feature>
<reference evidence="9" key="1">
    <citation type="journal article" date="2019" name="Int. J. Syst. Evol. Microbiol.">
        <title>The Global Catalogue of Microorganisms (GCM) 10K type strain sequencing project: providing services to taxonomists for standard genome sequencing and annotation.</title>
        <authorList>
            <consortium name="The Broad Institute Genomics Platform"/>
            <consortium name="The Broad Institute Genome Sequencing Center for Infectious Disease"/>
            <person name="Wu L."/>
            <person name="Ma J."/>
        </authorList>
    </citation>
    <scope>NUCLEOTIDE SEQUENCE [LARGE SCALE GENOMIC DNA]</scope>
    <source>
        <strain evidence="9">JCM 18401</strain>
    </source>
</reference>
<evidence type="ECO:0000256" key="1">
    <source>
        <dbReference type="ARBA" id="ARBA00004141"/>
    </source>
</evidence>
<feature type="transmembrane region" description="Helical" evidence="6">
    <location>
        <begin position="228"/>
        <end position="246"/>
    </location>
</feature>
<gene>
    <name evidence="8" type="ORF">GCM10023333_24030</name>
</gene>
<keyword evidence="5 6" id="KW-0472">Membrane</keyword>
<proteinExistence type="inferred from homology"/>
<sequence length="304" mass="33171">MGEQQAAMAVEQGETLKAHLGVFIATLLVAGSFLVSARLAETINPVSLTLLRFVLAALCLAPWVLSRRVYRSAILPTLPRAALISLFYALYFIGFFEALKSTTTLNTGTLYTLVPFVTGLLAWVAFGQAMPKRQWLIYLLGALGTVWVVFGGDLNALLAFELNPGDRLFMLAALSMCCYSISMKKLYRNDAVLVLSFCTLLSGALWMALALLLSGQPLQWAQLTAGDWLNMGYLAVPATLVTAYLFQKNTLVLGPKRVMAYIYLNPALVAAMVWLFLGTRIPLAVLPGIALSAVATILLQRQRD</sequence>
<feature type="transmembrane region" description="Helical" evidence="6">
    <location>
        <begin position="164"/>
        <end position="181"/>
    </location>
</feature>